<feature type="transmembrane region" description="Helical" evidence="1">
    <location>
        <begin position="74"/>
        <end position="96"/>
    </location>
</feature>
<feature type="transmembrane region" description="Helical" evidence="1">
    <location>
        <begin position="116"/>
        <end position="133"/>
    </location>
</feature>
<keyword evidence="1" id="KW-0472">Membrane</keyword>
<feature type="transmembrane region" description="Helical" evidence="1">
    <location>
        <begin position="7"/>
        <end position="28"/>
    </location>
</feature>
<accession>A0A5C0XQK1</accession>
<dbReference type="EMBL" id="CP023154">
    <property type="protein sequence ID" value="QEK79343.1"/>
    <property type="molecule type" value="Genomic_DNA"/>
</dbReference>
<dbReference type="OrthoDB" id="99721at2157"/>
<evidence type="ECO:0000256" key="1">
    <source>
        <dbReference type="SAM" id="Phobius"/>
    </source>
</evidence>
<feature type="transmembrane region" description="Helical" evidence="1">
    <location>
        <begin position="34"/>
        <end position="54"/>
    </location>
</feature>
<dbReference type="AlphaFoldDB" id="A0A5C0XQK1"/>
<keyword evidence="1" id="KW-0812">Transmembrane</keyword>
<evidence type="ECO:0008006" key="4">
    <source>
        <dbReference type="Google" id="ProtNLM"/>
    </source>
</evidence>
<reference evidence="2 3" key="1">
    <citation type="submission" date="2017-08" db="EMBL/GenBank/DDBJ databases">
        <title>Resequencing and Reannotation of the genome of Pyrococcus furiosus type strain DSM3638.</title>
        <authorList>
            <person name="Reichelt R.M."/>
            <person name="Bunk B."/>
        </authorList>
    </citation>
    <scope>NUCLEOTIDE SEQUENCE [LARGE SCALE GENOMIC DNA]</scope>
    <source>
        <strain evidence="2 3">DSM 3638</strain>
    </source>
</reference>
<protein>
    <recommendedName>
        <fullName evidence="4">Transporter</fullName>
    </recommendedName>
</protein>
<feature type="transmembrane region" description="Helical" evidence="1">
    <location>
        <begin position="140"/>
        <end position="160"/>
    </location>
</feature>
<name>A0A5C0XQK1_PYRFU</name>
<dbReference type="Proteomes" id="UP000324354">
    <property type="component" value="Chromosome"/>
</dbReference>
<dbReference type="NCBIfam" id="NF037979">
    <property type="entry name" value="Na_transp"/>
    <property type="match status" value="1"/>
</dbReference>
<proteinExistence type="predicted"/>
<organism evidence="2 3">
    <name type="scientific">Pyrococcus furiosus (strain ATCC 43587 / DSM 3638 / JCM 8422 / Vc1)</name>
    <dbReference type="NCBI Taxonomy" id="186497"/>
    <lineage>
        <taxon>Archaea</taxon>
        <taxon>Methanobacteriati</taxon>
        <taxon>Methanobacteriota</taxon>
        <taxon>Thermococci</taxon>
        <taxon>Thermococcales</taxon>
        <taxon>Thermococcaceae</taxon>
        <taxon>Pyrococcus</taxon>
    </lineage>
</organism>
<sequence>MKIKKWEIYLITLVAGYATGIGTLGLFPQMWLKYGMSGLILHLVFLAMFTYLAIMETKKIGESDYFFAEFYEKVVRKPGIILLIFSVIVLFLSYYTANVGLSVLAPYLGTETLGRLISKIVVLAIIVVILARAREKTFTIMAIGSMAFIFLTLLLAVSSYQISRIAEITSLGK</sequence>
<evidence type="ECO:0000313" key="2">
    <source>
        <dbReference type="EMBL" id="QEK79343.1"/>
    </source>
</evidence>
<keyword evidence="1" id="KW-1133">Transmembrane helix</keyword>
<gene>
    <name evidence="2" type="ORF">PFDSM3638_08750</name>
</gene>
<evidence type="ECO:0000313" key="3">
    <source>
        <dbReference type="Proteomes" id="UP000324354"/>
    </source>
</evidence>